<dbReference type="EMBL" id="SSMD01000006">
    <property type="protein sequence ID" value="THD72814.1"/>
    <property type="molecule type" value="Genomic_DNA"/>
</dbReference>
<keyword evidence="2" id="KW-1185">Reference proteome</keyword>
<sequence length="78" mass="7607">MRTGSAAGLGAGLAAGGVGFGGSALTTCVEAGAGCAAGLPNVGCRPQTCSRDRVTRGTQVVAPPTPARMNAQPWLSTY</sequence>
<evidence type="ECO:0000313" key="2">
    <source>
        <dbReference type="Proteomes" id="UP000306113"/>
    </source>
</evidence>
<accession>A0A4S3M9I7</accession>
<organism evidence="1 2">
    <name type="scientific">Thalassobius vesicularis</name>
    <dbReference type="NCBI Taxonomy" id="1294297"/>
    <lineage>
        <taxon>Bacteria</taxon>
        <taxon>Pseudomonadati</taxon>
        <taxon>Pseudomonadota</taxon>
        <taxon>Alphaproteobacteria</taxon>
        <taxon>Rhodobacterales</taxon>
        <taxon>Roseobacteraceae</taxon>
        <taxon>Thalassovita</taxon>
    </lineage>
</organism>
<proteinExistence type="predicted"/>
<protein>
    <submittedName>
        <fullName evidence="1">Uncharacterized protein</fullName>
    </submittedName>
</protein>
<comment type="caution">
    <text evidence="1">The sequence shown here is derived from an EMBL/GenBank/DDBJ whole genome shotgun (WGS) entry which is preliminary data.</text>
</comment>
<name>A0A4S3M9I7_9RHOB</name>
<gene>
    <name evidence="1" type="ORF">E7681_12860</name>
</gene>
<dbReference type="AlphaFoldDB" id="A0A4S3M9I7"/>
<dbReference type="Proteomes" id="UP000306113">
    <property type="component" value="Unassembled WGS sequence"/>
</dbReference>
<reference evidence="1 2" key="1">
    <citation type="submission" date="2019-04" db="EMBL/GenBank/DDBJ databases">
        <title>Draft genome sequence of Youngimonas vesicularis.</title>
        <authorList>
            <person name="Hameed A."/>
        </authorList>
    </citation>
    <scope>NUCLEOTIDE SEQUENCE [LARGE SCALE GENOMIC DNA]</scope>
    <source>
        <strain evidence="1 2">CC-AMW-E</strain>
    </source>
</reference>
<evidence type="ECO:0000313" key="1">
    <source>
        <dbReference type="EMBL" id="THD72814.1"/>
    </source>
</evidence>
<dbReference type="OrthoDB" id="9998538at2"/>